<dbReference type="Proteomes" id="UP000202786">
    <property type="component" value="Segment"/>
</dbReference>
<dbReference type="PANTHER" id="PTHR42911">
    <property type="entry name" value="MODULATOR OF FTSH PROTEASE HFLC"/>
    <property type="match status" value="1"/>
</dbReference>
<keyword evidence="4" id="KW-1185">Reference proteome</keyword>
<dbReference type="InterPro" id="IPR001107">
    <property type="entry name" value="Band_7"/>
</dbReference>
<name>R4TGX4_9CAUD</name>
<evidence type="ECO:0000313" key="3">
    <source>
        <dbReference type="EMBL" id="AGM11526.1"/>
    </source>
</evidence>
<dbReference type="Gene3D" id="3.30.479.30">
    <property type="entry name" value="Band 7 domain"/>
    <property type="match status" value="1"/>
</dbReference>
<feature type="domain" description="Band 7" evidence="2">
    <location>
        <begin position="25"/>
        <end position="206"/>
    </location>
</feature>
<dbReference type="CDD" id="cd03401">
    <property type="entry name" value="SPFH_prohibitin"/>
    <property type="match status" value="1"/>
</dbReference>
<proteinExistence type="predicted"/>
<dbReference type="RefSeq" id="YP_008059404.1">
    <property type="nucleotide sequence ID" value="NC_021328.1"/>
</dbReference>
<dbReference type="GO" id="GO:0016020">
    <property type="term" value="C:membrane"/>
    <property type="evidence" value="ECO:0007669"/>
    <property type="project" value="InterPro"/>
</dbReference>
<dbReference type="EMBL" id="KC292026">
    <property type="protein sequence ID" value="AGM11526.1"/>
    <property type="molecule type" value="Genomic_DNA"/>
</dbReference>
<keyword evidence="1" id="KW-0175">Coiled coil</keyword>
<dbReference type="InterPro" id="IPR036013">
    <property type="entry name" value="Band_7/SPFH_dom_sf"/>
</dbReference>
<dbReference type="OrthoDB" id="7047at10239"/>
<dbReference type="Pfam" id="PF01145">
    <property type="entry name" value="Band_7"/>
    <property type="match status" value="1"/>
</dbReference>
<reference evidence="3 4" key="1">
    <citation type="submission" date="2012-12" db="EMBL/GenBank/DDBJ databases">
        <authorList>
            <person name="Sencilo A."/>
            <person name="Jacobs-Sera D."/>
            <person name="Russell D.A."/>
            <person name="Ko C."/>
            <person name="Atanasova N."/>
            <person name="Osterlund E."/>
            <person name="Oksanen H.M."/>
            <person name="Bamford D.H."/>
            <person name="Hatfull G.F."/>
            <person name="Roine E."/>
            <person name="Hendrix R.W."/>
        </authorList>
    </citation>
    <scope>NUCLEOTIDE SEQUENCE [LARGE SCALE GENOMIC DNA]</scope>
</reference>
<dbReference type="SUPFAM" id="SSF117892">
    <property type="entry name" value="Band 7/SPFH domain"/>
    <property type="match status" value="1"/>
</dbReference>
<dbReference type="KEGG" id="vg:16193988"/>
<sequence>MSAKLKAIGVGMALLVFFSMIGGVLAYEQIPEGHVGVEKDWGAVNGDTLQSGANWIVPVMQSSQSVETRARTYTMSATQGEGEKARGDAIDVKTADGNSVKVDITVRYRIEGDKADQFVSDWNNEEQMERRLIRPTIRTVLRDEASGLSTTGDGAIYTQDGRAALEDTARAALEKDFEGEPIVLEAVQIRNIELPSSIDQTLNEKEQAKQQVEVEKQKVQQAEQEKQRRIVEAEAEAEEVRIAAEADADATRIRGEALAEYPIVLDQQYIDALKEGNTIYVGQDGVTLTKETDDEDDKDN</sequence>
<dbReference type="InterPro" id="IPR000163">
    <property type="entry name" value="Prohibitin"/>
</dbReference>
<evidence type="ECO:0000259" key="2">
    <source>
        <dbReference type="SMART" id="SM00244"/>
    </source>
</evidence>
<feature type="coiled-coil region" evidence="1">
    <location>
        <begin position="198"/>
        <end position="243"/>
    </location>
</feature>
<evidence type="ECO:0000256" key="1">
    <source>
        <dbReference type="SAM" id="Coils"/>
    </source>
</evidence>
<accession>R4TGX4</accession>
<dbReference type="GeneID" id="16193988"/>
<gene>
    <name evidence="3" type="primary">229</name>
    <name evidence="3" type="ORF">HGTV1_229</name>
</gene>
<dbReference type="SMART" id="SM00244">
    <property type="entry name" value="PHB"/>
    <property type="match status" value="1"/>
</dbReference>
<protein>
    <recommendedName>
        <fullName evidence="2">Band 7 domain-containing protein</fullName>
    </recommendedName>
</protein>
<dbReference type="PANTHER" id="PTHR42911:SF2">
    <property type="entry name" value="PROHIBITIN FAMILY PROTEIN"/>
    <property type="match status" value="1"/>
</dbReference>
<evidence type="ECO:0000313" key="4">
    <source>
        <dbReference type="Proteomes" id="UP000202786"/>
    </source>
</evidence>
<organism evidence="3 4">
    <name type="scientific">Halogranum tailed virus 1</name>
    <dbReference type="NCBI Taxonomy" id="1273749"/>
    <lineage>
        <taxon>Viruses</taxon>
        <taxon>Duplodnaviria</taxon>
        <taxon>Heunggongvirae</taxon>
        <taxon>Uroviricota</taxon>
        <taxon>Caudoviricetes</taxon>
        <taxon>Thumleimavirales</taxon>
        <taxon>Halomagnusviridae</taxon>
        <taxon>Hagravirus</taxon>
        <taxon>Hagravirus capitaneum</taxon>
        <taxon>Hagravirus HGTV1</taxon>
    </lineage>
</organism>